<organism evidence="6 7">
    <name type="scientific">Lysobacter koreensis</name>
    <dbReference type="NCBI Taxonomy" id="266122"/>
    <lineage>
        <taxon>Bacteria</taxon>
        <taxon>Pseudomonadati</taxon>
        <taxon>Pseudomonadota</taxon>
        <taxon>Gammaproteobacteria</taxon>
        <taxon>Lysobacterales</taxon>
        <taxon>Lysobacteraceae</taxon>
        <taxon>Lysobacter</taxon>
    </lineage>
</organism>
<keyword evidence="4" id="KW-0812">Transmembrane</keyword>
<feature type="transmembrane region" description="Helical" evidence="4">
    <location>
        <begin position="143"/>
        <end position="162"/>
    </location>
</feature>
<dbReference type="SUPFAM" id="SSF55073">
    <property type="entry name" value="Nucleotide cyclase"/>
    <property type="match status" value="1"/>
</dbReference>
<evidence type="ECO:0000259" key="5">
    <source>
        <dbReference type="PROSITE" id="PS50887"/>
    </source>
</evidence>
<feature type="domain" description="GGDEF" evidence="5">
    <location>
        <begin position="238"/>
        <end position="365"/>
    </location>
</feature>
<dbReference type="RefSeq" id="WP_386812973.1">
    <property type="nucleotide sequence ID" value="NZ_JBHTIH010000006.1"/>
</dbReference>
<evidence type="ECO:0000313" key="6">
    <source>
        <dbReference type="EMBL" id="MFD0739935.1"/>
    </source>
</evidence>
<comment type="catalytic activity">
    <reaction evidence="2">
        <text>2 GTP = 3',3'-c-di-GMP + 2 diphosphate</text>
        <dbReference type="Rhea" id="RHEA:24898"/>
        <dbReference type="ChEBI" id="CHEBI:33019"/>
        <dbReference type="ChEBI" id="CHEBI:37565"/>
        <dbReference type="ChEBI" id="CHEBI:58805"/>
        <dbReference type="EC" id="2.7.7.65"/>
    </reaction>
</comment>
<feature type="region of interest" description="Disordered" evidence="3">
    <location>
        <begin position="1"/>
        <end position="31"/>
    </location>
</feature>
<dbReference type="PROSITE" id="PS50887">
    <property type="entry name" value="GGDEF"/>
    <property type="match status" value="1"/>
</dbReference>
<dbReference type="InterPro" id="IPR029787">
    <property type="entry name" value="Nucleotide_cyclase"/>
</dbReference>
<dbReference type="SMART" id="SM00267">
    <property type="entry name" value="GGDEF"/>
    <property type="match status" value="1"/>
</dbReference>
<feature type="transmembrane region" description="Helical" evidence="4">
    <location>
        <begin position="168"/>
        <end position="187"/>
    </location>
</feature>
<evidence type="ECO:0000256" key="1">
    <source>
        <dbReference type="ARBA" id="ARBA00012528"/>
    </source>
</evidence>
<sequence length="366" mass="39705">MTPQGRQAPGDAEDDALPNSRLPTPDRDPLSPRRVATIRRLMLTGLGLFAVLAIGDFFILERHTRLVLLLRCGLIAMMFLPWLLARNARTSGQLAMWVYVQLLLASTGTSLNLYFDQTRLMAPINTMMLVIMVSGPAWSSLRYFVGGMLGSLVPLAIALAIAQVDAVAWYHYTVYLGASVLSAFALWRQRMHAANASALLRAELERRAVEDALTGVLNRAGWNTQATATLAAADAKDLPVSLLFLDLDHFKSINDRHGHAAGDAVIERAAQLIRNEVREHDLVARLGGEEFAVLLTGAGALRAHEVAGRIRRNFESDSGPVPGTLCVGVAERSPGESLAGLMDRADAALLRAKRNGRNRIESAVAS</sequence>
<dbReference type="EMBL" id="JBHTIH010000006">
    <property type="protein sequence ID" value="MFD0739935.1"/>
    <property type="molecule type" value="Genomic_DNA"/>
</dbReference>
<evidence type="ECO:0000256" key="2">
    <source>
        <dbReference type="ARBA" id="ARBA00034247"/>
    </source>
</evidence>
<dbReference type="Gene3D" id="3.30.70.270">
    <property type="match status" value="1"/>
</dbReference>
<dbReference type="CDD" id="cd01949">
    <property type="entry name" value="GGDEF"/>
    <property type="match status" value="1"/>
</dbReference>
<dbReference type="InterPro" id="IPR000160">
    <property type="entry name" value="GGDEF_dom"/>
</dbReference>
<keyword evidence="4" id="KW-0472">Membrane</keyword>
<reference evidence="7" key="1">
    <citation type="journal article" date="2019" name="Int. J. Syst. Evol. Microbiol.">
        <title>The Global Catalogue of Microorganisms (GCM) 10K type strain sequencing project: providing services to taxonomists for standard genome sequencing and annotation.</title>
        <authorList>
            <consortium name="The Broad Institute Genomics Platform"/>
            <consortium name="The Broad Institute Genome Sequencing Center for Infectious Disease"/>
            <person name="Wu L."/>
            <person name="Ma J."/>
        </authorList>
    </citation>
    <scope>NUCLEOTIDE SEQUENCE [LARGE SCALE GENOMIC DNA]</scope>
    <source>
        <strain evidence="7">CCUG 55491</strain>
    </source>
</reference>
<dbReference type="InterPro" id="IPR043128">
    <property type="entry name" value="Rev_trsase/Diguanyl_cyclase"/>
</dbReference>
<evidence type="ECO:0000313" key="7">
    <source>
        <dbReference type="Proteomes" id="UP001597090"/>
    </source>
</evidence>
<feature type="transmembrane region" description="Helical" evidence="4">
    <location>
        <begin position="41"/>
        <end position="60"/>
    </location>
</feature>
<dbReference type="PANTHER" id="PTHR45138">
    <property type="entry name" value="REGULATORY COMPONENTS OF SENSORY TRANSDUCTION SYSTEM"/>
    <property type="match status" value="1"/>
</dbReference>
<name>A0ABW2YNF3_9GAMM</name>
<protein>
    <recommendedName>
        <fullName evidence="1">diguanylate cyclase</fullName>
        <ecNumber evidence="1">2.7.7.65</ecNumber>
    </recommendedName>
</protein>
<feature type="transmembrane region" description="Helical" evidence="4">
    <location>
        <begin position="96"/>
        <end position="114"/>
    </location>
</feature>
<evidence type="ECO:0000256" key="4">
    <source>
        <dbReference type="SAM" id="Phobius"/>
    </source>
</evidence>
<evidence type="ECO:0000256" key="3">
    <source>
        <dbReference type="SAM" id="MobiDB-lite"/>
    </source>
</evidence>
<accession>A0ABW2YNF3</accession>
<feature type="transmembrane region" description="Helical" evidence="4">
    <location>
        <begin position="66"/>
        <end position="84"/>
    </location>
</feature>
<keyword evidence="4" id="KW-1133">Transmembrane helix</keyword>
<dbReference type="Proteomes" id="UP001597090">
    <property type="component" value="Unassembled WGS sequence"/>
</dbReference>
<dbReference type="InterPro" id="IPR050469">
    <property type="entry name" value="Diguanylate_Cyclase"/>
</dbReference>
<gene>
    <name evidence="6" type="ORF">ACFQZQ_11680</name>
</gene>
<dbReference type="NCBIfam" id="TIGR00254">
    <property type="entry name" value="GGDEF"/>
    <property type="match status" value="1"/>
</dbReference>
<dbReference type="EC" id="2.7.7.65" evidence="1"/>
<proteinExistence type="predicted"/>
<comment type="caution">
    <text evidence="6">The sequence shown here is derived from an EMBL/GenBank/DDBJ whole genome shotgun (WGS) entry which is preliminary data.</text>
</comment>
<dbReference type="PANTHER" id="PTHR45138:SF9">
    <property type="entry name" value="DIGUANYLATE CYCLASE DGCM-RELATED"/>
    <property type="match status" value="1"/>
</dbReference>
<dbReference type="Pfam" id="PF00990">
    <property type="entry name" value="GGDEF"/>
    <property type="match status" value="1"/>
</dbReference>
<keyword evidence="7" id="KW-1185">Reference proteome</keyword>